<gene>
    <name evidence="1" type="ORF">ACFFTO_39480</name>
</gene>
<dbReference type="RefSeq" id="WP_378205451.1">
    <property type="nucleotide sequence ID" value="NZ_JBHMBK010000050.1"/>
</dbReference>
<sequence>MNHKTKIGIGVAAGVLVLSGGAIGIASAVGGDGDEVTGTPADQARAAAVQAVPGGKAGAVEAETDEGAAAYGVTVTKSDGSAVEVHLDQAFHVLGTQAPGQDRDTDGDDG</sequence>
<dbReference type="EMBL" id="JBHMBK010000050">
    <property type="protein sequence ID" value="MFB9690292.1"/>
    <property type="molecule type" value="Genomic_DNA"/>
</dbReference>
<evidence type="ECO:0000313" key="2">
    <source>
        <dbReference type="Proteomes" id="UP001589535"/>
    </source>
</evidence>
<keyword evidence="2" id="KW-1185">Reference proteome</keyword>
<reference evidence="1 2" key="1">
    <citation type="submission" date="2024-09" db="EMBL/GenBank/DDBJ databases">
        <authorList>
            <person name="Sun Q."/>
            <person name="Mori K."/>
        </authorList>
    </citation>
    <scope>NUCLEOTIDE SEQUENCE [LARGE SCALE GENOMIC DNA]</scope>
    <source>
        <strain evidence="1 2">JCM 13852</strain>
    </source>
</reference>
<name>A0ABV5UFW6_9PSEU</name>
<evidence type="ECO:0008006" key="3">
    <source>
        <dbReference type="Google" id="ProtNLM"/>
    </source>
</evidence>
<organism evidence="1 2">
    <name type="scientific">Amycolatopsis plumensis</name>
    <dbReference type="NCBI Taxonomy" id="236508"/>
    <lineage>
        <taxon>Bacteria</taxon>
        <taxon>Bacillati</taxon>
        <taxon>Actinomycetota</taxon>
        <taxon>Actinomycetes</taxon>
        <taxon>Pseudonocardiales</taxon>
        <taxon>Pseudonocardiaceae</taxon>
        <taxon>Amycolatopsis</taxon>
    </lineage>
</organism>
<dbReference type="Proteomes" id="UP001589535">
    <property type="component" value="Unassembled WGS sequence"/>
</dbReference>
<proteinExistence type="predicted"/>
<dbReference type="Gene3D" id="3.30.505.20">
    <property type="match status" value="1"/>
</dbReference>
<comment type="caution">
    <text evidence="1">The sequence shown here is derived from an EMBL/GenBank/DDBJ whole genome shotgun (WGS) entry which is preliminary data.</text>
</comment>
<evidence type="ECO:0000313" key="1">
    <source>
        <dbReference type="EMBL" id="MFB9690292.1"/>
    </source>
</evidence>
<protein>
    <recommendedName>
        <fullName evidence="3">PepSY domain-containing protein</fullName>
    </recommendedName>
</protein>
<accession>A0ABV5UFW6</accession>